<gene>
    <name evidence="1" type="ORF">J2Z83_003733</name>
</gene>
<dbReference type="EMBL" id="JAGGKX010000029">
    <property type="protein sequence ID" value="MBP1971582.1"/>
    <property type="molecule type" value="Genomic_DNA"/>
</dbReference>
<dbReference type="RefSeq" id="WP_209464609.1">
    <property type="nucleotide sequence ID" value="NZ_CP110224.1"/>
</dbReference>
<protein>
    <recommendedName>
        <fullName evidence="3">Minor capsid protein</fullName>
    </recommendedName>
</protein>
<proteinExistence type="predicted"/>
<organism evidence="1 2">
    <name type="scientific">Virgibacillus natechei</name>
    <dbReference type="NCBI Taxonomy" id="1216297"/>
    <lineage>
        <taxon>Bacteria</taxon>
        <taxon>Bacillati</taxon>
        <taxon>Bacillota</taxon>
        <taxon>Bacilli</taxon>
        <taxon>Bacillales</taxon>
        <taxon>Bacillaceae</taxon>
        <taxon>Virgibacillus</taxon>
    </lineage>
</organism>
<keyword evidence="2" id="KW-1185">Reference proteome</keyword>
<sequence length="114" mass="13387">MLSVKVNLGNIGETVSKATEYGQFVLDEVILKDSNYYIPEHQGYLRDSGVIHSKIGEGELRWSEPYARRLYYNPQYDFSTDRNPQARGMWYEYSKSQNRKDWLKQAENAVKSRL</sequence>
<dbReference type="Pfam" id="PF11114">
    <property type="entry name" value="Minor_capsid_2"/>
    <property type="match status" value="1"/>
</dbReference>
<reference evidence="1 2" key="1">
    <citation type="submission" date="2021-03" db="EMBL/GenBank/DDBJ databases">
        <title>Genomic Encyclopedia of Type Strains, Phase IV (KMG-IV): sequencing the most valuable type-strain genomes for metagenomic binning, comparative biology and taxonomic classification.</title>
        <authorList>
            <person name="Goeker M."/>
        </authorList>
    </citation>
    <scope>NUCLEOTIDE SEQUENCE [LARGE SCALE GENOMIC DNA]</scope>
    <source>
        <strain evidence="1 2">DSM 25609</strain>
    </source>
</reference>
<evidence type="ECO:0008006" key="3">
    <source>
        <dbReference type="Google" id="ProtNLM"/>
    </source>
</evidence>
<evidence type="ECO:0000313" key="2">
    <source>
        <dbReference type="Proteomes" id="UP001519345"/>
    </source>
</evidence>
<dbReference type="InterPro" id="IPR021080">
    <property type="entry name" value="Minor_capsid_protein"/>
</dbReference>
<comment type="caution">
    <text evidence="1">The sequence shown here is derived from an EMBL/GenBank/DDBJ whole genome shotgun (WGS) entry which is preliminary data.</text>
</comment>
<accession>A0ABS4IKU6</accession>
<dbReference type="Proteomes" id="UP001519345">
    <property type="component" value="Unassembled WGS sequence"/>
</dbReference>
<name>A0ABS4IKU6_9BACI</name>
<evidence type="ECO:0000313" key="1">
    <source>
        <dbReference type="EMBL" id="MBP1971582.1"/>
    </source>
</evidence>